<name>A0A640WHA3_9GAMM</name>
<keyword evidence="3" id="KW-1185">Reference proteome</keyword>
<dbReference type="Pfam" id="PF22036">
    <property type="entry name" value="MoaF_like"/>
    <property type="match status" value="1"/>
</dbReference>
<comment type="caution">
    <text evidence="2">The sequence shown here is derived from an EMBL/GenBank/DDBJ whole genome shotgun (WGS) entry which is preliminary data.</text>
</comment>
<evidence type="ECO:0000313" key="2">
    <source>
        <dbReference type="EMBL" id="KAA0019732.1"/>
    </source>
</evidence>
<protein>
    <recommendedName>
        <fullName evidence="1">MoaF-like domain-containing protein</fullName>
    </recommendedName>
</protein>
<feature type="domain" description="MoaF-like" evidence="1">
    <location>
        <begin position="29"/>
        <end position="121"/>
    </location>
</feature>
<dbReference type="InterPro" id="IPR053892">
    <property type="entry name" value="MoaF-like"/>
</dbReference>
<accession>A0A640WHA3</accession>
<dbReference type="RefSeq" id="WP_149434333.1">
    <property type="nucleotide sequence ID" value="NZ_VTPX01000002.1"/>
</dbReference>
<sequence>MPLQAILHTVIFRSRGIEMVAQATSPLDVGQVLEISFQPFTPRMTIHSEWELTVEIVSGDNVGFSDRVEYEAVAIRDNLVLLSWQEHIGSTIVHVLDFHSGEAHTVVTPDEGDVMRLKGCIENK</sequence>
<evidence type="ECO:0000313" key="3">
    <source>
        <dbReference type="Proteomes" id="UP000466024"/>
    </source>
</evidence>
<dbReference type="EMBL" id="VTPX01000002">
    <property type="protein sequence ID" value="KAA0019732.1"/>
    <property type="molecule type" value="Genomic_DNA"/>
</dbReference>
<proteinExistence type="predicted"/>
<gene>
    <name evidence="2" type="ORF">F0A16_05235</name>
</gene>
<reference evidence="2 3" key="1">
    <citation type="submission" date="2019-08" db="EMBL/GenBank/DDBJ databases">
        <title>Bioinformatics analysis of the strain L3 and L5.</title>
        <authorList>
            <person name="Li X."/>
        </authorList>
    </citation>
    <scope>NUCLEOTIDE SEQUENCE [LARGE SCALE GENOMIC DNA]</scope>
    <source>
        <strain evidence="2 3">L3</strain>
    </source>
</reference>
<dbReference type="Proteomes" id="UP000466024">
    <property type="component" value="Unassembled WGS sequence"/>
</dbReference>
<evidence type="ECO:0000259" key="1">
    <source>
        <dbReference type="Pfam" id="PF22036"/>
    </source>
</evidence>
<organism evidence="2 3">
    <name type="scientific">Salinicola corii</name>
    <dbReference type="NCBI Taxonomy" id="2606937"/>
    <lineage>
        <taxon>Bacteria</taxon>
        <taxon>Pseudomonadati</taxon>
        <taxon>Pseudomonadota</taxon>
        <taxon>Gammaproteobacteria</taxon>
        <taxon>Oceanospirillales</taxon>
        <taxon>Halomonadaceae</taxon>
        <taxon>Salinicola</taxon>
    </lineage>
</organism>
<dbReference type="AlphaFoldDB" id="A0A640WHA3"/>